<dbReference type="InterPro" id="IPR036388">
    <property type="entry name" value="WH-like_DNA-bd_sf"/>
</dbReference>
<dbReference type="InterPro" id="IPR011711">
    <property type="entry name" value="GntR_C"/>
</dbReference>
<dbReference type="CDD" id="cd07377">
    <property type="entry name" value="WHTH_GntR"/>
    <property type="match status" value="1"/>
</dbReference>
<gene>
    <name evidence="5" type="ORF">CSA56_14960</name>
</gene>
<dbReference type="SMART" id="SM00895">
    <property type="entry name" value="FCD"/>
    <property type="match status" value="1"/>
</dbReference>
<dbReference type="Pfam" id="PF00392">
    <property type="entry name" value="GntR"/>
    <property type="match status" value="1"/>
</dbReference>
<comment type="caution">
    <text evidence="5">The sequence shown here is derived from an EMBL/GenBank/DDBJ whole genome shotgun (WGS) entry which is preliminary data.</text>
</comment>
<dbReference type="GO" id="GO:0003677">
    <property type="term" value="F:DNA binding"/>
    <property type="evidence" value="ECO:0007669"/>
    <property type="project" value="UniProtKB-KW"/>
</dbReference>
<dbReference type="Pfam" id="PF07729">
    <property type="entry name" value="FCD"/>
    <property type="match status" value="1"/>
</dbReference>
<dbReference type="SUPFAM" id="SSF48008">
    <property type="entry name" value="GntR ligand-binding domain-like"/>
    <property type="match status" value="1"/>
</dbReference>
<reference evidence="5 6" key="1">
    <citation type="submission" date="2017-10" db="EMBL/GenBank/DDBJ databases">
        <title>Novel microbial diversity and functional potential in the marine mammal oral microbiome.</title>
        <authorList>
            <person name="Dudek N.K."/>
            <person name="Sun C.L."/>
            <person name="Burstein D."/>
            <person name="Kantor R.S."/>
            <person name="Aliaga Goltsman D.S."/>
            <person name="Bik E.M."/>
            <person name="Thomas B.C."/>
            <person name="Banfield J.F."/>
            <person name="Relman D.A."/>
        </authorList>
    </citation>
    <scope>NUCLEOTIDE SEQUENCE [LARGE SCALE GENOMIC DNA]</scope>
    <source>
        <strain evidence="5">DOLJORAL78_47_16</strain>
    </source>
</reference>
<evidence type="ECO:0000256" key="3">
    <source>
        <dbReference type="ARBA" id="ARBA00023163"/>
    </source>
</evidence>
<dbReference type="Proteomes" id="UP000230821">
    <property type="component" value="Unassembled WGS sequence"/>
</dbReference>
<dbReference type="GO" id="GO:0003700">
    <property type="term" value="F:DNA-binding transcription factor activity"/>
    <property type="evidence" value="ECO:0007669"/>
    <property type="project" value="InterPro"/>
</dbReference>
<evidence type="ECO:0000259" key="4">
    <source>
        <dbReference type="PROSITE" id="PS50949"/>
    </source>
</evidence>
<dbReference type="AlphaFoldDB" id="A0A2G6KCA7"/>
<evidence type="ECO:0000313" key="6">
    <source>
        <dbReference type="Proteomes" id="UP000230821"/>
    </source>
</evidence>
<keyword evidence="3" id="KW-0804">Transcription</keyword>
<dbReference type="EMBL" id="PDSK01000111">
    <property type="protein sequence ID" value="PIE32602.1"/>
    <property type="molecule type" value="Genomic_DNA"/>
</dbReference>
<dbReference type="InterPro" id="IPR036390">
    <property type="entry name" value="WH_DNA-bd_sf"/>
</dbReference>
<dbReference type="SMART" id="SM00345">
    <property type="entry name" value="HTH_GNTR"/>
    <property type="match status" value="1"/>
</dbReference>
<evidence type="ECO:0000256" key="2">
    <source>
        <dbReference type="ARBA" id="ARBA00023125"/>
    </source>
</evidence>
<dbReference type="PROSITE" id="PS50949">
    <property type="entry name" value="HTH_GNTR"/>
    <property type="match status" value="1"/>
</dbReference>
<evidence type="ECO:0000313" key="5">
    <source>
        <dbReference type="EMBL" id="PIE32602.1"/>
    </source>
</evidence>
<sequence>MTQPKMPRYKSKKELVYAHLRTAILHGAFQPDERIVIDGLASQLGVSQIPIREALQQLQAEGFVVMEPHVGPRVAPIEASLIYEVFQLLESLEVISGRAACQHMSDLQLQEMEGLLRHMDALRDDLEQWSQENVRLHYSLCDWGKTLLVKSLMAKVLDQWDRLRHYYLKDVLVKRIDLSQQDHWALYEALRARDPEQTECVARQHNQRAVADYVDYLRSNGQMKAQA</sequence>
<dbReference type="InterPro" id="IPR000524">
    <property type="entry name" value="Tscrpt_reg_HTH_GntR"/>
</dbReference>
<dbReference type="Gene3D" id="1.10.10.10">
    <property type="entry name" value="Winged helix-like DNA-binding domain superfamily/Winged helix DNA-binding domain"/>
    <property type="match status" value="1"/>
</dbReference>
<accession>A0A2G6KCA7</accession>
<evidence type="ECO:0000256" key="1">
    <source>
        <dbReference type="ARBA" id="ARBA00023015"/>
    </source>
</evidence>
<dbReference type="Gene3D" id="1.20.120.530">
    <property type="entry name" value="GntR ligand-binding domain-like"/>
    <property type="match status" value="1"/>
</dbReference>
<dbReference type="PANTHER" id="PTHR43537">
    <property type="entry name" value="TRANSCRIPTIONAL REGULATOR, GNTR FAMILY"/>
    <property type="match status" value="1"/>
</dbReference>
<name>A0A2G6KCA7_9BACT</name>
<protein>
    <recommendedName>
        <fullName evidence="4">HTH gntR-type domain-containing protein</fullName>
    </recommendedName>
</protein>
<dbReference type="PANTHER" id="PTHR43537:SF24">
    <property type="entry name" value="GLUCONATE OPERON TRANSCRIPTIONAL REPRESSOR"/>
    <property type="match status" value="1"/>
</dbReference>
<keyword evidence="1" id="KW-0805">Transcription regulation</keyword>
<feature type="domain" description="HTH gntR-type" evidence="4">
    <location>
        <begin position="10"/>
        <end position="77"/>
    </location>
</feature>
<organism evidence="5 6">
    <name type="scientific">candidate division KSB3 bacterium</name>
    <dbReference type="NCBI Taxonomy" id="2044937"/>
    <lineage>
        <taxon>Bacteria</taxon>
        <taxon>candidate division KSB3</taxon>
    </lineage>
</organism>
<dbReference type="SUPFAM" id="SSF46785">
    <property type="entry name" value="Winged helix' DNA-binding domain"/>
    <property type="match status" value="1"/>
</dbReference>
<keyword evidence="2" id="KW-0238">DNA-binding</keyword>
<dbReference type="InterPro" id="IPR008920">
    <property type="entry name" value="TF_FadR/GntR_C"/>
</dbReference>
<proteinExistence type="predicted"/>